<dbReference type="OrthoDB" id="444119at2759"/>
<keyword evidence="14" id="KW-1185">Reference proteome</keyword>
<sequence>MRSLRAWMMQPLLLLLLLGHSDVTRALENGAGAGGGGNNVGSGSGGGAGGSGGGGGATSLSGPPGALNANLTDLGSPGDFKSNDILSVYQFRNETSEFHELDSCIPNRTLLHGNVLLGPPRLRQVRVQKDHCEYNPIFSKYMASCYASYDWFSEHKSGYAGDRFVGLWEAGAMPVFGEIKTYLGAGYIKSFSYDNDENIEMAESIKYIDWIDRGTRMVMLEFNMYHVNTYLFQSTRLFVEQPPTGGLVPSYQLHTMRRDTFFGDSWQNVIIVFSFYFMVAIFTARDILIVVRIGFCKYIGQIDNLADFVCYLGCYIMLFINVVQVYYFRGILIAARSCDTFVNLDVVSFISIMYNNIVGLVIFLVWIRMLAFFVFNRTMVIFVKVVKEVTYEMGGFLLMFFAIIVAYAQCGMAFFEGHDKQFRDLTTSMLTMVRMLMCDFSYEDLFNMNHFVTRIYYLSFVVVVYAMLVFAMLAIVNSTYDEVRSFAQTRPTKLGLVIGLFFRSVYDRLYRLVRRKRKERVEYDQDVKGELEFDQRIGPQMAAEKDVLRRRALQHPVTLSQAEYLPDRMERAGKCITSLEEVTGPVLKRLLKYLNILRREQGLDEIDIDVVIPESNV</sequence>
<dbReference type="STRING" id="7222.B4JEA6"/>
<dbReference type="GO" id="GO:0005262">
    <property type="term" value="F:calcium channel activity"/>
    <property type="evidence" value="ECO:0007669"/>
    <property type="project" value="TreeGrafter"/>
</dbReference>
<evidence type="ECO:0000259" key="12">
    <source>
        <dbReference type="Pfam" id="PF20519"/>
    </source>
</evidence>
<evidence type="ECO:0000256" key="7">
    <source>
        <dbReference type="PIRSR" id="PIRSR603915-2"/>
    </source>
</evidence>
<comment type="subcellular location">
    <subcellularLocation>
        <location evidence="1">Membrane</location>
        <topology evidence="1">Multi-pass membrane protein</topology>
    </subcellularLocation>
</comment>
<evidence type="ECO:0000256" key="8">
    <source>
        <dbReference type="SAM" id="MobiDB-lite"/>
    </source>
</evidence>
<evidence type="ECO:0000256" key="10">
    <source>
        <dbReference type="SAM" id="SignalP"/>
    </source>
</evidence>
<dbReference type="GO" id="GO:0016020">
    <property type="term" value="C:membrane"/>
    <property type="evidence" value="ECO:0007669"/>
    <property type="project" value="UniProtKB-SubCell"/>
</dbReference>
<dbReference type="InterPro" id="IPR051223">
    <property type="entry name" value="Polycystin"/>
</dbReference>
<dbReference type="PANTHER" id="PTHR10877">
    <property type="entry name" value="POLYCYSTIN FAMILY MEMBER"/>
    <property type="match status" value="1"/>
</dbReference>
<feature type="transmembrane region" description="Helical" evidence="9">
    <location>
        <begin position="265"/>
        <end position="284"/>
    </location>
</feature>
<evidence type="ECO:0000256" key="6">
    <source>
        <dbReference type="ARBA" id="ARBA00023180"/>
    </source>
</evidence>
<name>B4JEA6_DROGR</name>
<evidence type="ECO:0000256" key="1">
    <source>
        <dbReference type="ARBA" id="ARBA00004141"/>
    </source>
</evidence>
<accession>B4JEA6</accession>
<dbReference type="eggNOG" id="KOG3599">
    <property type="taxonomic scope" value="Eukaryota"/>
</dbReference>
<keyword evidence="6" id="KW-0325">Glycoprotein</keyword>
<feature type="signal peptide" evidence="10">
    <location>
        <begin position="1"/>
        <end position="26"/>
    </location>
</feature>
<dbReference type="PhylomeDB" id="B4JEA6"/>
<dbReference type="EMBL" id="CH916368">
    <property type="protein sequence ID" value="EDW03626.1"/>
    <property type="molecule type" value="Genomic_DNA"/>
</dbReference>
<feature type="domain" description="Polycystin" evidence="12">
    <location>
        <begin position="106"/>
        <end position="256"/>
    </location>
</feature>
<evidence type="ECO:0000256" key="3">
    <source>
        <dbReference type="ARBA" id="ARBA00022692"/>
    </source>
</evidence>
<dbReference type="GO" id="GO:0005509">
    <property type="term" value="F:calcium ion binding"/>
    <property type="evidence" value="ECO:0007669"/>
    <property type="project" value="InterPro"/>
</dbReference>
<feature type="compositionally biased region" description="Gly residues" evidence="8">
    <location>
        <begin position="32"/>
        <end position="57"/>
    </location>
</feature>
<feature type="disulfide bond" evidence="7">
    <location>
        <begin position="132"/>
        <end position="145"/>
    </location>
</feature>
<dbReference type="InterPro" id="IPR046791">
    <property type="entry name" value="Polycystin_dom"/>
</dbReference>
<dbReference type="InterPro" id="IPR013122">
    <property type="entry name" value="PKD1_2_channel"/>
</dbReference>
<dbReference type="OMA" id="TFRCLRK"/>
<evidence type="ECO:0000313" key="13">
    <source>
        <dbReference type="EMBL" id="EDW03626.1"/>
    </source>
</evidence>
<reference evidence="13 14" key="1">
    <citation type="journal article" date="2007" name="Nature">
        <title>Evolution of genes and genomes on the Drosophila phylogeny.</title>
        <authorList>
            <consortium name="Drosophila 12 Genomes Consortium"/>
            <person name="Clark A.G."/>
            <person name="Eisen M.B."/>
            <person name="Smith D.R."/>
            <person name="Bergman C.M."/>
            <person name="Oliver B."/>
            <person name="Markow T.A."/>
            <person name="Kaufman T.C."/>
            <person name="Kellis M."/>
            <person name="Gelbart W."/>
            <person name="Iyer V.N."/>
            <person name="Pollard D.A."/>
            <person name="Sackton T.B."/>
            <person name="Larracuente A.M."/>
            <person name="Singh N.D."/>
            <person name="Abad J.P."/>
            <person name="Abt D.N."/>
            <person name="Adryan B."/>
            <person name="Aguade M."/>
            <person name="Akashi H."/>
            <person name="Anderson W.W."/>
            <person name="Aquadro C.F."/>
            <person name="Ardell D.H."/>
            <person name="Arguello R."/>
            <person name="Artieri C.G."/>
            <person name="Barbash D.A."/>
            <person name="Barker D."/>
            <person name="Barsanti P."/>
            <person name="Batterham P."/>
            <person name="Batzoglou S."/>
            <person name="Begun D."/>
            <person name="Bhutkar A."/>
            <person name="Blanco E."/>
            <person name="Bosak S.A."/>
            <person name="Bradley R.K."/>
            <person name="Brand A.D."/>
            <person name="Brent M.R."/>
            <person name="Brooks A.N."/>
            <person name="Brown R.H."/>
            <person name="Butlin R.K."/>
            <person name="Caggese C."/>
            <person name="Calvi B.R."/>
            <person name="Bernardo de Carvalho A."/>
            <person name="Caspi A."/>
            <person name="Castrezana S."/>
            <person name="Celniker S.E."/>
            <person name="Chang J.L."/>
            <person name="Chapple C."/>
            <person name="Chatterji S."/>
            <person name="Chinwalla A."/>
            <person name="Civetta A."/>
            <person name="Clifton S.W."/>
            <person name="Comeron J.M."/>
            <person name="Costello J.C."/>
            <person name="Coyne J.A."/>
            <person name="Daub J."/>
            <person name="David R.G."/>
            <person name="Delcher A.L."/>
            <person name="Delehaunty K."/>
            <person name="Do C.B."/>
            <person name="Ebling H."/>
            <person name="Edwards K."/>
            <person name="Eickbush T."/>
            <person name="Evans J.D."/>
            <person name="Filipski A."/>
            <person name="Findeiss S."/>
            <person name="Freyhult E."/>
            <person name="Fulton L."/>
            <person name="Fulton R."/>
            <person name="Garcia A.C."/>
            <person name="Gardiner A."/>
            <person name="Garfield D.A."/>
            <person name="Garvin B.E."/>
            <person name="Gibson G."/>
            <person name="Gilbert D."/>
            <person name="Gnerre S."/>
            <person name="Godfrey J."/>
            <person name="Good R."/>
            <person name="Gotea V."/>
            <person name="Gravely B."/>
            <person name="Greenberg A.J."/>
            <person name="Griffiths-Jones S."/>
            <person name="Gross S."/>
            <person name="Guigo R."/>
            <person name="Gustafson E.A."/>
            <person name="Haerty W."/>
            <person name="Hahn M.W."/>
            <person name="Halligan D.L."/>
            <person name="Halpern A.L."/>
            <person name="Halter G.M."/>
            <person name="Han M.V."/>
            <person name="Heger A."/>
            <person name="Hillier L."/>
            <person name="Hinrichs A.S."/>
            <person name="Holmes I."/>
            <person name="Hoskins R.A."/>
            <person name="Hubisz M.J."/>
            <person name="Hultmark D."/>
            <person name="Huntley M.A."/>
            <person name="Jaffe D.B."/>
            <person name="Jagadeeshan S."/>
            <person name="Jeck W.R."/>
            <person name="Johnson J."/>
            <person name="Jones C.D."/>
            <person name="Jordan W.C."/>
            <person name="Karpen G.H."/>
            <person name="Kataoka E."/>
            <person name="Keightley P.D."/>
            <person name="Kheradpour P."/>
            <person name="Kirkness E.F."/>
            <person name="Koerich L.B."/>
            <person name="Kristiansen K."/>
            <person name="Kudrna D."/>
            <person name="Kulathinal R.J."/>
            <person name="Kumar S."/>
            <person name="Kwok R."/>
            <person name="Lander E."/>
            <person name="Langley C.H."/>
            <person name="Lapoint R."/>
            <person name="Lazzaro B.P."/>
            <person name="Lee S.J."/>
            <person name="Levesque L."/>
            <person name="Li R."/>
            <person name="Lin C.F."/>
            <person name="Lin M.F."/>
            <person name="Lindblad-Toh K."/>
            <person name="Llopart A."/>
            <person name="Long M."/>
            <person name="Low L."/>
            <person name="Lozovsky E."/>
            <person name="Lu J."/>
            <person name="Luo M."/>
            <person name="Machado C.A."/>
            <person name="Makalowski W."/>
            <person name="Marzo M."/>
            <person name="Matsuda M."/>
            <person name="Matzkin L."/>
            <person name="McAllister B."/>
            <person name="McBride C.S."/>
            <person name="McKernan B."/>
            <person name="McKernan K."/>
            <person name="Mendez-Lago M."/>
            <person name="Minx P."/>
            <person name="Mollenhauer M.U."/>
            <person name="Montooth K."/>
            <person name="Mount S.M."/>
            <person name="Mu X."/>
            <person name="Myers E."/>
            <person name="Negre B."/>
            <person name="Newfeld S."/>
            <person name="Nielsen R."/>
            <person name="Noor M.A."/>
            <person name="O'Grady P."/>
            <person name="Pachter L."/>
            <person name="Papaceit M."/>
            <person name="Parisi M.J."/>
            <person name="Parisi M."/>
            <person name="Parts L."/>
            <person name="Pedersen J.S."/>
            <person name="Pesole G."/>
            <person name="Phillippy A.M."/>
            <person name="Ponting C.P."/>
            <person name="Pop M."/>
            <person name="Porcelli D."/>
            <person name="Powell J.R."/>
            <person name="Prohaska S."/>
            <person name="Pruitt K."/>
            <person name="Puig M."/>
            <person name="Quesneville H."/>
            <person name="Ram K.R."/>
            <person name="Rand D."/>
            <person name="Rasmussen M.D."/>
            <person name="Reed L.K."/>
            <person name="Reenan R."/>
            <person name="Reily A."/>
            <person name="Remington K.A."/>
            <person name="Rieger T.T."/>
            <person name="Ritchie M.G."/>
            <person name="Robin C."/>
            <person name="Rogers Y.H."/>
            <person name="Rohde C."/>
            <person name="Rozas J."/>
            <person name="Rubenfield M.J."/>
            <person name="Ruiz A."/>
            <person name="Russo S."/>
            <person name="Salzberg S.L."/>
            <person name="Sanchez-Gracia A."/>
            <person name="Saranga D.J."/>
            <person name="Sato H."/>
            <person name="Schaeffer S.W."/>
            <person name="Schatz M.C."/>
            <person name="Schlenke T."/>
            <person name="Schwartz R."/>
            <person name="Segarra C."/>
            <person name="Singh R.S."/>
            <person name="Sirot L."/>
            <person name="Sirota M."/>
            <person name="Sisneros N.B."/>
            <person name="Smith C.D."/>
            <person name="Smith T.F."/>
            <person name="Spieth J."/>
            <person name="Stage D.E."/>
            <person name="Stark A."/>
            <person name="Stephan W."/>
            <person name="Strausberg R.L."/>
            <person name="Strempel S."/>
            <person name="Sturgill D."/>
            <person name="Sutton G."/>
            <person name="Sutton G.G."/>
            <person name="Tao W."/>
            <person name="Teichmann S."/>
            <person name="Tobari Y.N."/>
            <person name="Tomimura Y."/>
            <person name="Tsolas J.M."/>
            <person name="Valente V.L."/>
            <person name="Venter E."/>
            <person name="Venter J.C."/>
            <person name="Vicario S."/>
            <person name="Vieira F.G."/>
            <person name="Vilella A.J."/>
            <person name="Villasante A."/>
            <person name="Walenz B."/>
            <person name="Wang J."/>
            <person name="Wasserman M."/>
            <person name="Watts T."/>
            <person name="Wilson D."/>
            <person name="Wilson R.K."/>
            <person name="Wing R.A."/>
            <person name="Wolfner M.F."/>
            <person name="Wong A."/>
            <person name="Wong G.K."/>
            <person name="Wu C.I."/>
            <person name="Wu G."/>
            <person name="Yamamoto D."/>
            <person name="Yang H.P."/>
            <person name="Yang S.P."/>
            <person name="Yorke J.A."/>
            <person name="Yoshida K."/>
            <person name="Zdobnov E."/>
            <person name="Zhang P."/>
            <person name="Zhang Y."/>
            <person name="Zimin A.V."/>
            <person name="Baldwin J."/>
            <person name="Abdouelleil A."/>
            <person name="Abdulkadir J."/>
            <person name="Abebe A."/>
            <person name="Abera B."/>
            <person name="Abreu J."/>
            <person name="Acer S.C."/>
            <person name="Aftuck L."/>
            <person name="Alexander A."/>
            <person name="An P."/>
            <person name="Anderson E."/>
            <person name="Anderson S."/>
            <person name="Arachi H."/>
            <person name="Azer M."/>
            <person name="Bachantsang P."/>
            <person name="Barry A."/>
            <person name="Bayul T."/>
            <person name="Berlin A."/>
            <person name="Bessette D."/>
            <person name="Bloom T."/>
            <person name="Blye J."/>
            <person name="Boguslavskiy L."/>
            <person name="Bonnet C."/>
            <person name="Boukhgalter B."/>
            <person name="Bourzgui I."/>
            <person name="Brown A."/>
            <person name="Cahill P."/>
            <person name="Channer S."/>
            <person name="Cheshatsang Y."/>
            <person name="Chuda L."/>
            <person name="Citroen M."/>
            <person name="Collymore A."/>
            <person name="Cooke P."/>
            <person name="Costello M."/>
            <person name="D'Aco K."/>
            <person name="Daza R."/>
            <person name="De Haan G."/>
            <person name="DeGray S."/>
            <person name="DeMaso C."/>
            <person name="Dhargay N."/>
            <person name="Dooley K."/>
            <person name="Dooley E."/>
            <person name="Doricent M."/>
            <person name="Dorje P."/>
            <person name="Dorjee K."/>
            <person name="Dupes A."/>
            <person name="Elong R."/>
            <person name="Falk J."/>
            <person name="Farina A."/>
            <person name="Faro S."/>
            <person name="Ferguson D."/>
            <person name="Fisher S."/>
            <person name="Foley C.D."/>
            <person name="Franke A."/>
            <person name="Friedrich D."/>
            <person name="Gadbois L."/>
            <person name="Gearin G."/>
            <person name="Gearin C.R."/>
            <person name="Giannoukos G."/>
            <person name="Goode T."/>
            <person name="Graham J."/>
            <person name="Grandbois E."/>
            <person name="Grewal S."/>
            <person name="Gyaltsen K."/>
            <person name="Hafez N."/>
            <person name="Hagos B."/>
            <person name="Hall J."/>
            <person name="Henson C."/>
            <person name="Hollinger A."/>
            <person name="Honan T."/>
            <person name="Huard M.D."/>
            <person name="Hughes L."/>
            <person name="Hurhula B."/>
            <person name="Husby M.E."/>
            <person name="Kamat A."/>
            <person name="Kanga B."/>
            <person name="Kashin S."/>
            <person name="Khazanovich D."/>
            <person name="Kisner P."/>
            <person name="Lance K."/>
            <person name="Lara M."/>
            <person name="Lee W."/>
            <person name="Lennon N."/>
            <person name="Letendre F."/>
            <person name="LeVine R."/>
            <person name="Lipovsky A."/>
            <person name="Liu X."/>
            <person name="Liu J."/>
            <person name="Liu S."/>
            <person name="Lokyitsang T."/>
            <person name="Lokyitsang Y."/>
            <person name="Lubonja R."/>
            <person name="Lui A."/>
            <person name="MacDonald P."/>
            <person name="Magnisalis V."/>
            <person name="Maru K."/>
            <person name="Matthews C."/>
            <person name="McCusker W."/>
            <person name="McDonough S."/>
            <person name="Mehta T."/>
            <person name="Meldrim J."/>
            <person name="Meneus L."/>
            <person name="Mihai O."/>
            <person name="Mihalev A."/>
            <person name="Mihova T."/>
            <person name="Mittelman R."/>
            <person name="Mlenga V."/>
            <person name="Montmayeur A."/>
            <person name="Mulrain L."/>
            <person name="Navidi A."/>
            <person name="Naylor J."/>
            <person name="Negash T."/>
            <person name="Nguyen T."/>
            <person name="Nguyen N."/>
            <person name="Nicol R."/>
            <person name="Norbu C."/>
            <person name="Norbu N."/>
            <person name="Novod N."/>
            <person name="O'Neill B."/>
            <person name="Osman S."/>
            <person name="Markiewicz E."/>
            <person name="Oyono O.L."/>
            <person name="Patti C."/>
            <person name="Phunkhang P."/>
            <person name="Pierre F."/>
            <person name="Priest M."/>
            <person name="Raghuraman S."/>
            <person name="Rege F."/>
            <person name="Reyes R."/>
            <person name="Rise C."/>
            <person name="Rogov P."/>
            <person name="Ross K."/>
            <person name="Ryan E."/>
            <person name="Settipalli S."/>
            <person name="Shea T."/>
            <person name="Sherpa N."/>
            <person name="Shi L."/>
            <person name="Shih D."/>
            <person name="Sparrow T."/>
            <person name="Spaulding J."/>
            <person name="Stalker J."/>
            <person name="Stange-Thomann N."/>
            <person name="Stavropoulos S."/>
            <person name="Stone C."/>
            <person name="Strader C."/>
            <person name="Tesfaye S."/>
            <person name="Thomson T."/>
            <person name="Thoulutsang Y."/>
            <person name="Thoulutsang D."/>
            <person name="Topham K."/>
            <person name="Topping I."/>
            <person name="Tsamla T."/>
            <person name="Vassiliev H."/>
            <person name="Vo A."/>
            <person name="Wangchuk T."/>
            <person name="Wangdi T."/>
            <person name="Weiand M."/>
            <person name="Wilkinson J."/>
            <person name="Wilson A."/>
            <person name="Yadav S."/>
            <person name="Young G."/>
            <person name="Yu Q."/>
            <person name="Zembek L."/>
            <person name="Zhong D."/>
            <person name="Zimmer A."/>
            <person name="Zwirko Z."/>
            <person name="Jaffe D.B."/>
            <person name="Alvarez P."/>
            <person name="Brockman W."/>
            <person name="Butler J."/>
            <person name="Chin C."/>
            <person name="Gnerre S."/>
            <person name="Grabherr M."/>
            <person name="Kleber M."/>
            <person name="Mauceli E."/>
            <person name="MacCallum I."/>
        </authorList>
    </citation>
    <scope>NUCLEOTIDE SEQUENCE [LARGE SCALE GENOMIC DNA]</scope>
    <source>
        <strain evidence="14">Tucson 15287-2541.00</strain>
    </source>
</reference>
<comment type="similarity">
    <text evidence="2">Belongs to the polycystin family.</text>
</comment>
<dbReference type="Pfam" id="PF20519">
    <property type="entry name" value="Polycystin_dom"/>
    <property type="match status" value="1"/>
</dbReference>
<feature type="region of interest" description="Disordered" evidence="8">
    <location>
        <begin position="32"/>
        <end position="61"/>
    </location>
</feature>
<feature type="transmembrane region" description="Helical" evidence="9">
    <location>
        <begin position="347"/>
        <end position="375"/>
    </location>
</feature>
<evidence type="ECO:0000256" key="4">
    <source>
        <dbReference type="ARBA" id="ARBA00022989"/>
    </source>
</evidence>
<dbReference type="AlphaFoldDB" id="B4JEA6"/>
<feature type="transmembrane region" description="Helical" evidence="9">
    <location>
        <begin position="305"/>
        <end position="327"/>
    </location>
</feature>
<keyword evidence="10" id="KW-0732">Signal</keyword>
<protein>
    <submittedName>
        <fullName evidence="13">GH11339</fullName>
    </submittedName>
</protein>
<feature type="transmembrane region" description="Helical" evidence="9">
    <location>
        <begin position="396"/>
        <end position="415"/>
    </location>
</feature>
<evidence type="ECO:0000259" key="11">
    <source>
        <dbReference type="Pfam" id="PF08016"/>
    </source>
</evidence>
<feature type="chain" id="PRO_5002811948" evidence="10">
    <location>
        <begin position="27"/>
        <end position="617"/>
    </location>
</feature>
<keyword evidence="5 9" id="KW-0472">Membrane</keyword>
<dbReference type="PRINTS" id="PR01433">
    <property type="entry name" value="POLYCYSTIN2"/>
</dbReference>
<evidence type="ECO:0000313" key="14">
    <source>
        <dbReference type="Proteomes" id="UP000001070"/>
    </source>
</evidence>
<dbReference type="PANTHER" id="PTHR10877:SF183">
    <property type="entry name" value="AT14535P-RELATED"/>
    <property type="match status" value="1"/>
</dbReference>
<evidence type="ECO:0000256" key="5">
    <source>
        <dbReference type="ARBA" id="ARBA00023136"/>
    </source>
</evidence>
<keyword evidence="3 9" id="KW-0812">Transmembrane</keyword>
<dbReference type="GO" id="GO:0050982">
    <property type="term" value="P:detection of mechanical stimulus"/>
    <property type="evidence" value="ECO:0007669"/>
    <property type="project" value="TreeGrafter"/>
</dbReference>
<feature type="transmembrane region" description="Helical" evidence="9">
    <location>
        <begin position="455"/>
        <end position="476"/>
    </location>
</feature>
<gene>
    <name evidence="13" type="primary">Dgri\GH11339</name>
    <name evidence="13" type="ORF">Dgri_GH11339</name>
</gene>
<keyword evidence="4 9" id="KW-1133">Transmembrane helix</keyword>
<evidence type="ECO:0000256" key="2">
    <source>
        <dbReference type="ARBA" id="ARBA00007200"/>
    </source>
</evidence>
<dbReference type="Proteomes" id="UP000001070">
    <property type="component" value="Unassembled WGS sequence"/>
</dbReference>
<dbReference type="InterPro" id="IPR003915">
    <property type="entry name" value="PKD_2"/>
</dbReference>
<evidence type="ECO:0000256" key="9">
    <source>
        <dbReference type="SAM" id="Phobius"/>
    </source>
</evidence>
<feature type="domain" description="Polycystin cation channel PKD1/PKD2" evidence="11">
    <location>
        <begin position="269"/>
        <end position="483"/>
    </location>
</feature>
<organism evidence="14">
    <name type="scientific">Drosophila grimshawi</name>
    <name type="common">Hawaiian fruit fly</name>
    <name type="synonym">Idiomyia grimshawi</name>
    <dbReference type="NCBI Taxonomy" id="7222"/>
    <lineage>
        <taxon>Eukaryota</taxon>
        <taxon>Metazoa</taxon>
        <taxon>Ecdysozoa</taxon>
        <taxon>Arthropoda</taxon>
        <taxon>Hexapoda</taxon>
        <taxon>Insecta</taxon>
        <taxon>Pterygota</taxon>
        <taxon>Neoptera</taxon>
        <taxon>Endopterygota</taxon>
        <taxon>Diptera</taxon>
        <taxon>Brachycera</taxon>
        <taxon>Muscomorpha</taxon>
        <taxon>Ephydroidea</taxon>
        <taxon>Drosophilidae</taxon>
        <taxon>Drosophila</taxon>
        <taxon>Hawaiian Drosophila</taxon>
    </lineage>
</organism>
<dbReference type="HOGENOM" id="CLU_442968_0_0_1"/>
<dbReference type="Gene3D" id="1.10.287.70">
    <property type="match status" value="1"/>
</dbReference>
<proteinExistence type="inferred from homology"/>
<dbReference type="InParanoid" id="B4JEA6"/>
<dbReference type="Pfam" id="PF08016">
    <property type="entry name" value="PKD_channel"/>
    <property type="match status" value="1"/>
</dbReference>